<feature type="compositionally biased region" description="Basic and acidic residues" evidence="1">
    <location>
        <begin position="21"/>
        <end position="49"/>
    </location>
</feature>
<accession>A0AAD6ZFD8</accession>
<evidence type="ECO:0000256" key="1">
    <source>
        <dbReference type="SAM" id="MobiDB-lite"/>
    </source>
</evidence>
<gene>
    <name evidence="2" type="ORF">DFH08DRAFT_819152</name>
</gene>
<proteinExistence type="predicted"/>
<comment type="caution">
    <text evidence="2">The sequence shown here is derived from an EMBL/GenBank/DDBJ whole genome shotgun (WGS) entry which is preliminary data.</text>
</comment>
<dbReference type="Proteomes" id="UP001218218">
    <property type="component" value="Unassembled WGS sequence"/>
</dbReference>
<dbReference type="AlphaFoldDB" id="A0AAD6ZFD8"/>
<feature type="compositionally biased region" description="Basic and acidic residues" evidence="1">
    <location>
        <begin position="63"/>
        <end position="76"/>
    </location>
</feature>
<evidence type="ECO:0000313" key="3">
    <source>
        <dbReference type="Proteomes" id="UP001218218"/>
    </source>
</evidence>
<evidence type="ECO:0000313" key="2">
    <source>
        <dbReference type="EMBL" id="KAJ7320910.1"/>
    </source>
</evidence>
<feature type="compositionally biased region" description="Polar residues" evidence="1">
    <location>
        <begin position="139"/>
        <end position="155"/>
    </location>
</feature>
<feature type="compositionally biased region" description="Basic residues" evidence="1">
    <location>
        <begin position="109"/>
        <end position="122"/>
    </location>
</feature>
<organism evidence="2 3">
    <name type="scientific">Mycena albidolilacea</name>
    <dbReference type="NCBI Taxonomy" id="1033008"/>
    <lineage>
        <taxon>Eukaryota</taxon>
        <taxon>Fungi</taxon>
        <taxon>Dikarya</taxon>
        <taxon>Basidiomycota</taxon>
        <taxon>Agaricomycotina</taxon>
        <taxon>Agaricomycetes</taxon>
        <taxon>Agaricomycetidae</taxon>
        <taxon>Agaricales</taxon>
        <taxon>Marasmiineae</taxon>
        <taxon>Mycenaceae</taxon>
        <taxon>Mycena</taxon>
    </lineage>
</organism>
<protein>
    <submittedName>
        <fullName evidence="2">Uncharacterized protein</fullName>
    </submittedName>
</protein>
<reference evidence="2" key="1">
    <citation type="submission" date="2023-03" db="EMBL/GenBank/DDBJ databases">
        <title>Massive genome expansion in bonnet fungi (Mycena s.s.) driven by repeated elements and novel gene families across ecological guilds.</title>
        <authorList>
            <consortium name="Lawrence Berkeley National Laboratory"/>
            <person name="Harder C.B."/>
            <person name="Miyauchi S."/>
            <person name="Viragh M."/>
            <person name="Kuo A."/>
            <person name="Thoen E."/>
            <person name="Andreopoulos B."/>
            <person name="Lu D."/>
            <person name="Skrede I."/>
            <person name="Drula E."/>
            <person name="Henrissat B."/>
            <person name="Morin E."/>
            <person name="Kohler A."/>
            <person name="Barry K."/>
            <person name="LaButti K."/>
            <person name="Morin E."/>
            <person name="Salamov A."/>
            <person name="Lipzen A."/>
            <person name="Mereny Z."/>
            <person name="Hegedus B."/>
            <person name="Baldrian P."/>
            <person name="Stursova M."/>
            <person name="Weitz H."/>
            <person name="Taylor A."/>
            <person name="Grigoriev I.V."/>
            <person name="Nagy L.G."/>
            <person name="Martin F."/>
            <person name="Kauserud H."/>
        </authorList>
    </citation>
    <scope>NUCLEOTIDE SEQUENCE</scope>
    <source>
        <strain evidence="2">CBHHK002</strain>
    </source>
</reference>
<keyword evidence="3" id="KW-1185">Reference proteome</keyword>
<feature type="compositionally biased region" description="Gly residues" evidence="1">
    <location>
        <begin position="123"/>
        <end position="134"/>
    </location>
</feature>
<feature type="region of interest" description="Disordered" evidence="1">
    <location>
        <begin position="1"/>
        <end position="193"/>
    </location>
</feature>
<sequence length="212" mass="23374">MHESENEMKSDIIGAGGKAQNGERRRSETHGTDIRELCAADGGRVERESNPGVTKRAGSPEASDARDKDRRQDGMGHGRRGRCFVKEGDGTNLVRYYRIGSKANEWHTHTKRSKRREYRRPAGRGGGPTEGGVSRGRKTASQENVSHGAETTQVSVAMRPDMDARLPVKNGGCSESQSKGVVEPPVEENDRRREDRCRVMVTPVLNAHVLTL</sequence>
<dbReference type="EMBL" id="JARIHO010000053">
    <property type="protein sequence ID" value="KAJ7320910.1"/>
    <property type="molecule type" value="Genomic_DNA"/>
</dbReference>
<feature type="compositionally biased region" description="Basic and acidic residues" evidence="1">
    <location>
        <begin position="1"/>
        <end position="10"/>
    </location>
</feature>
<name>A0AAD6ZFD8_9AGAR</name>